<name>A0A7C2GVR9_DICTH</name>
<evidence type="ECO:0000256" key="4">
    <source>
        <dbReference type="ARBA" id="ARBA00023163"/>
    </source>
</evidence>
<dbReference type="GO" id="GO:0000976">
    <property type="term" value="F:transcription cis-regulatory region binding"/>
    <property type="evidence" value="ECO:0007669"/>
    <property type="project" value="TreeGrafter"/>
</dbReference>
<dbReference type="GO" id="GO:0003700">
    <property type="term" value="F:DNA-binding transcription factor activity"/>
    <property type="evidence" value="ECO:0007669"/>
    <property type="project" value="TreeGrafter"/>
</dbReference>
<dbReference type="PROSITE" id="PS50932">
    <property type="entry name" value="HTH_LACI_2"/>
    <property type="match status" value="1"/>
</dbReference>
<evidence type="ECO:0000313" key="6">
    <source>
        <dbReference type="EMBL" id="HGK22852.1"/>
    </source>
</evidence>
<dbReference type="EMBL" id="DTDV01000001">
    <property type="protein sequence ID" value="HGK22852.1"/>
    <property type="molecule type" value="Genomic_DNA"/>
</dbReference>
<evidence type="ECO:0000259" key="5">
    <source>
        <dbReference type="PROSITE" id="PS50932"/>
    </source>
</evidence>
<evidence type="ECO:0000256" key="3">
    <source>
        <dbReference type="ARBA" id="ARBA00023125"/>
    </source>
</evidence>
<accession>A0A7C2GVR9</accession>
<keyword evidence="2" id="KW-0805">Transcription regulation</keyword>
<dbReference type="Pfam" id="PF00356">
    <property type="entry name" value="LacI"/>
    <property type="match status" value="1"/>
</dbReference>
<dbReference type="PANTHER" id="PTHR30146:SF148">
    <property type="entry name" value="HTH-TYPE TRANSCRIPTIONAL REPRESSOR PURR-RELATED"/>
    <property type="match status" value="1"/>
</dbReference>
<dbReference type="CDD" id="cd01392">
    <property type="entry name" value="HTH_LacI"/>
    <property type="match status" value="1"/>
</dbReference>
<sequence length="338" mass="37968">MVNIRDIAKKAGVSPSTVSRALNDDSKISEETRKKIKEIAKRLKYKPNQAARALITRETKTIGFLILKKEKPLVADPFYSIILYSVQNELHEMGYHLLYGIIPHGKLNPKKPPRMIQEERVDGLILAGPDMPKEFIETIKKTGIPLILVDNYSEDIDSILADNIRGAYIATKYLIDLGHKNIAFASGPLDHISVYERWEGYKKALAEANLEYNPNYMVEEKELTMKTGKHAFQILWKNDPKPTAILSANDPMALGVIQCAKDMGIRVPEELSVIGIDDIDISSQFDPPLTTVKIFKEEMGSIAAKRLIDRIKNPNQPPVKIIVSTELIIRSSTAPLKK</sequence>
<dbReference type="Gene3D" id="1.10.260.40">
    <property type="entry name" value="lambda repressor-like DNA-binding domains"/>
    <property type="match status" value="1"/>
</dbReference>
<dbReference type="SUPFAM" id="SSF47413">
    <property type="entry name" value="lambda repressor-like DNA-binding domains"/>
    <property type="match status" value="1"/>
</dbReference>
<dbReference type="InterPro" id="IPR010982">
    <property type="entry name" value="Lambda_DNA-bd_dom_sf"/>
</dbReference>
<dbReference type="InterPro" id="IPR046335">
    <property type="entry name" value="LacI/GalR-like_sensor"/>
</dbReference>
<dbReference type="InterPro" id="IPR028082">
    <property type="entry name" value="Peripla_BP_I"/>
</dbReference>
<dbReference type="SUPFAM" id="SSF53822">
    <property type="entry name" value="Periplasmic binding protein-like I"/>
    <property type="match status" value="1"/>
</dbReference>
<keyword evidence="3" id="KW-0238">DNA-binding</keyword>
<organism evidence="6">
    <name type="scientific">Dictyoglomus thermophilum</name>
    <dbReference type="NCBI Taxonomy" id="14"/>
    <lineage>
        <taxon>Bacteria</taxon>
        <taxon>Pseudomonadati</taxon>
        <taxon>Dictyoglomota</taxon>
        <taxon>Dictyoglomia</taxon>
        <taxon>Dictyoglomales</taxon>
        <taxon>Dictyoglomaceae</taxon>
        <taxon>Dictyoglomus</taxon>
    </lineage>
</organism>
<dbReference type="AlphaFoldDB" id="A0A7C2GVR9"/>
<comment type="caution">
    <text evidence="6">The sequence shown here is derived from an EMBL/GenBank/DDBJ whole genome shotgun (WGS) entry which is preliminary data.</text>
</comment>
<gene>
    <name evidence="6" type="ORF">ENU78_00125</name>
</gene>
<dbReference type="Gene3D" id="3.40.50.2300">
    <property type="match status" value="2"/>
</dbReference>
<keyword evidence="1" id="KW-0678">Repressor</keyword>
<evidence type="ECO:0000256" key="2">
    <source>
        <dbReference type="ARBA" id="ARBA00023015"/>
    </source>
</evidence>
<dbReference type="OMA" id="AIFECQR"/>
<dbReference type="Pfam" id="PF13377">
    <property type="entry name" value="Peripla_BP_3"/>
    <property type="match status" value="1"/>
</dbReference>
<feature type="domain" description="HTH lacI-type" evidence="5">
    <location>
        <begin position="2"/>
        <end position="56"/>
    </location>
</feature>
<dbReference type="CDD" id="cd06267">
    <property type="entry name" value="PBP1_LacI_sugar_binding-like"/>
    <property type="match status" value="1"/>
</dbReference>
<dbReference type="InterPro" id="IPR000843">
    <property type="entry name" value="HTH_LacI"/>
</dbReference>
<dbReference type="PROSITE" id="PS00356">
    <property type="entry name" value="HTH_LACI_1"/>
    <property type="match status" value="1"/>
</dbReference>
<reference evidence="6" key="1">
    <citation type="journal article" date="2020" name="mSystems">
        <title>Genome- and Community-Level Interaction Insights into Carbon Utilization and Element Cycling Functions of Hydrothermarchaeota in Hydrothermal Sediment.</title>
        <authorList>
            <person name="Zhou Z."/>
            <person name="Liu Y."/>
            <person name="Xu W."/>
            <person name="Pan J."/>
            <person name="Luo Z.H."/>
            <person name="Li M."/>
        </authorList>
    </citation>
    <scope>NUCLEOTIDE SEQUENCE [LARGE SCALE GENOMIC DNA]</scope>
    <source>
        <strain evidence="6">SpSt-70</strain>
    </source>
</reference>
<dbReference type="PRINTS" id="PR00036">
    <property type="entry name" value="HTHLACI"/>
</dbReference>
<evidence type="ECO:0000256" key="1">
    <source>
        <dbReference type="ARBA" id="ARBA00022491"/>
    </source>
</evidence>
<protein>
    <submittedName>
        <fullName evidence="6">LacI family transcriptional regulator</fullName>
    </submittedName>
</protein>
<keyword evidence="4" id="KW-0804">Transcription</keyword>
<dbReference type="SMART" id="SM00354">
    <property type="entry name" value="HTH_LACI"/>
    <property type="match status" value="1"/>
</dbReference>
<dbReference type="PANTHER" id="PTHR30146">
    <property type="entry name" value="LACI-RELATED TRANSCRIPTIONAL REPRESSOR"/>
    <property type="match status" value="1"/>
</dbReference>
<proteinExistence type="predicted"/>